<evidence type="ECO:0000256" key="9">
    <source>
        <dbReference type="ARBA" id="ARBA00022723"/>
    </source>
</evidence>
<comment type="subcellular location">
    <subcellularLocation>
        <location evidence="2">Cytoplasm</location>
        <location evidence="2">Cytosol</location>
    </subcellularLocation>
</comment>
<comment type="similarity">
    <text evidence="4 18">Belongs to the LTN1 family.</text>
</comment>
<keyword evidence="8 18" id="KW-0808">Transferase</keyword>
<evidence type="ECO:0000313" key="22">
    <source>
        <dbReference type="Proteomes" id="UP000835052"/>
    </source>
</evidence>
<name>A0A8S1GMF7_9PELO</name>
<keyword evidence="11 17" id="KW-0863">Zinc-finger</keyword>
<evidence type="ECO:0000256" key="17">
    <source>
        <dbReference type="PROSITE-ProRule" id="PRU00175"/>
    </source>
</evidence>
<evidence type="ECO:0000256" key="1">
    <source>
        <dbReference type="ARBA" id="ARBA00000900"/>
    </source>
</evidence>
<evidence type="ECO:0000313" key="21">
    <source>
        <dbReference type="EMBL" id="CAD6184547.1"/>
    </source>
</evidence>
<dbReference type="Pfam" id="PF13639">
    <property type="entry name" value="zf-RING_2"/>
    <property type="match status" value="1"/>
</dbReference>
<keyword evidence="9 18" id="KW-0479">Metal-binding</keyword>
<evidence type="ECO:0000256" key="10">
    <source>
        <dbReference type="ARBA" id="ARBA00022737"/>
    </source>
</evidence>
<evidence type="ECO:0000256" key="6">
    <source>
        <dbReference type="ARBA" id="ARBA00017157"/>
    </source>
</evidence>
<keyword evidence="12 18" id="KW-0833">Ubl conjugation pathway</keyword>
<dbReference type="PANTHER" id="PTHR12389">
    <property type="entry name" value="ZINC FINGER PROTEIN 294"/>
    <property type="match status" value="1"/>
</dbReference>
<evidence type="ECO:0000259" key="20">
    <source>
        <dbReference type="PROSITE" id="PS50089"/>
    </source>
</evidence>
<evidence type="ECO:0000256" key="18">
    <source>
        <dbReference type="RuleBase" id="RU367090"/>
    </source>
</evidence>
<dbReference type="GO" id="GO:1990112">
    <property type="term" value="C:RQC complex"/>
    <property type="evidence" value="ECO:0007669"/>
    <property type="project" value="UniProtKB-UniRule"/>
</dbReference>
<evidence type="ECO:0000256" key="2">
    <source>
        <dbReference type="ARBA" id="ARBA00004514"/>
    </source>
</evidence>
<dbReference type="InterPro" id="IPR056241">
    <property type="entry name" value="LTN1_HEAT_5th"/>
</dbReference>
<dbReference type="FunFam" id="3.30.40.10:FF:000038">
    <property type="entry name" value="E3 ubiquitin-protein ligase listerin"/>
    <property type="match status" value="1"/>
</dbReference>
<dbReference type="GO" id="GO:1990116">
    <property type="term" value="P:ribosome-associated ubiquitin-dependent protein catabolic process"/>
    <property type="evidence" value="ECO:0007669"/>
    <property type="project" value="UniProtKB-UniRule"/>
</dbReference>
<dbReference type="InterPro" id="IPR016024">
    <property type="entry name" value="ARM-type_fold"/>
</dbReference>
<evidence type="ECO:0000256" key="8">
    <source>
        <dbReference type="ARBA" id="ARBA00022679"/>
    </source>
</evidence>
<dbReference type="SMART" id="SM00184">
    <property type="entry name" value="RING"/>
    <property type="match status" value="1"/>
</dbReference>
<feature type="domain" description="RING-type" evidence="20">
    <location>
        <begin position="1442"/>
        <end position="1489"/>
    </location>
</feature>
<dbReference type="EMBL" id="CAJGYM010000001">
    <property type="protein sequence ID" value="CAD6184547.1"/>
    <property type="molecule type" value="Genomic_DNA"/>
</dbReference>
<dbReference type="OrthoDB" id="6108at2759"/>
<dbReference type="PROSITE" id="PS50089">
    <property type="entry name" value="ZF_RING_2"/>
    <property type="match status" value="1"/>
</dbReference>
<gene>
    <name evidence="21" type="ORF">CAUJ_LOCUS466</name>
</gene>
<sequence length="1495" mass="167734">MSKANRRKGNAKTASSSAAASYLGDGASKMNMTPEMNIFDVVDPSIEPQNEIDAEVKIVLRKLSKKDAHTREKGLRELLELLQGSDQSSMEIIYEHFTSAFDRLATDGSPTVRLLTIRTLGLFITKLQKAASKGLKRSMPFLMFALSDMSNSVCSQADAVFKDNFDGEKRIQAFKVFAANTIDMAVEIVFGVNDITLPTKYDDEESPEQRLHRLTSQALGTIQKLANKLKEQPELWEKSAAKLFSEGAKLQKLLAGQQTNIKIGLLSICLYLPEKVHLITNSPLCAWVMASLDSSDEAVCSVAWEAFVNIVAEKSFYEKNSLKKSTIPRILNVVRKKESHWKRMAHYLLPATSLLYNVVREDGGEEAASHFLASLLESFLDRLPFPASAPPLTACEWANSFGELIQWSLGQVPQSSRLISKLCVTLMVKACEATSRWANGEVAQKLASLICRVLGKSFLDMGETQELCQILEFNINCNRELNENLCRELLMNGKCLALCDLHSSVLRHPLPPPFFAFQTLLNSEDKYLSKVLTQTDFFRSTLPTSQWSKEQAKVIVKLIERIIGLKSPETPKFELGNDAFCRELISVAAVAKTKGNPQMWDSFGKNVSLAVLEKMLDSWKSERNGTDAALLLDAISRDDRANFSGNLMNKVSSHDGRFIGEFLQNSVHLDDSTRSNLSNILFRAIITDPRSNEIGEAAKVLAKFPPSGNVLEEFPQFLNEAISSDHTDIEVSEVCDLLFDELAAADEFSKKDVVSRMLSNPSKMEKLLKSFDFLNVDVLSHSSLIAGEEEFSAIASCSLDLTEELMLYLSSCLRVSVVNLSISNDHVEDNAHGMAALLLTVVEFVVLRRPSTLIEEELRDRTLLLKEKINLDLALRSLVGFFARRHDNTSFLLLKTLSSLICLSNSELLHDDELSQCSTVARTYLGMNDRISELSDAADLLLRFKNDSSLLFLEHLQALFQDGSEPELFCAKDDDHFLWMKNILWLRAWENLNSSLTIFEVEDEIFIDFMLCGLVTMIDSLNDLFQSGASYDMRIEALASLALRIFVRISRVADAYKVENVKVTEWKEFYAEAIMRTILPWCSLLLHGPFAKKRLTPSPFVFSLMSAIELIRVSEFLPESVEVPMKYIPELESFNYSDGDHSLISAAFQLLRDGVVEVQMIGVHLAKMLMPDMFTKENKENITEEAGEDTVLPKKDSLRVPIMLSKAIDELAGSSKWTLVMLLDVALTPLTSGLSDEVRMGYSDALTPVLNCCLPTLFTKLQTCSPTVRDFAGIEKNQTSTDFYGPYASQVLYRVLSIVPAAFRIWYKSLPTNAATIVRKRVKPEMCKSLIDNELQKVKAANRDLKKDSADLKIRVVPVSGEVFAEYTVEETTMKLSIRMPADYPLAVPTVELDNAIVRSDRAKRWLLQLTVYLVHQNGSIVDGVLMWRRNVDRDVEGAETCTICMMIVHSTTHQMPKVKCRQCKNKFHSNCLYKWFESSNQSSCPLCRANFTGH</sequence>
<dbReference type="Proteomes" id="UP000835052">
    <property type="component" value="Unassembled WGS sequence"/>
</dbReference>
<evidence type="ECO:0000256" key="13">
    <source>
        <dbReference type="ARBA" id="ARBA00022833"/>
    </source>
</evidence>
<dbReference type="InterPro" id="IPR001841">
    <property type="entry name" value="Znf_RING"/>
</dbReference>
<comment type="caution">
    <text evidence="21">The sequence shown here is derived from an EMBL/GenBank/DDBJ whole genome shotgun (WGS) entry which is preliminary data.</text>
</comment>
<dbReference type="GO" id="GO:0008270">
    <property type="term" value="F:zinc ion binding"/>
    <property type="evidence" value="ECO:0007669"/>
    <property type="project" value="UniProtKB-KW"/>
</dbReference>
<keyword evidence="22" id="KW-1185">Reference proteome</keyword>
<dbReference type="Pfam" id="PF23009">
    <property type="entry name" value="UBC_like"/>
    <property type="match status" value="1"/>
</dbReference>
<evidence type="ECO:0000256" key="15">
    <source>
        <dbReference type="ARBA" id="ARBA00053497"/>
    </source>
</evidence>
<keyword evidence="19" id="KW-0175">Coiled coil</keyword>
<comment type="subunit">
    <text evidence="16">Component of the ribosome quality control complex (RQC), composed of at least the E3 ubiquitin ligase ltn1 and nemf. The complex probably also contains tcf25 as well as vcp/p97 and its ubiquitin-binding cofactors. RQC forms a stable complex with 60S ribosomal subunits.</text>
</comment>
<dbReference type="EC" id="2.3.2.27" evidence="5 18"/>
<dbReference type="CDD" id="cd16491">
    <property type="entry name" value="RING-CH-C4HC3_LTN1"/>
    <property type="match status" value="1"/>
</dbReference>
<evidence type="ECO:0000256" key="3">
    <source>
        <dbReference type="ARBA" id="ARBA00004906"/>
    </source>
</evidence>
<dbReference type="GO" id="GO:0005829">
    <property type="term" value="C:cytosol"/>
    <property type="evidence" value="ECO:0007669"/>
    <property type="project" value="UniProtKB-SubCell"/>
</dbReference>
<evidence type="ECO:0000256" key="5">
    <source>
        <dbReference type="ARBA" id="ARBA00012483"/>
    </source>
</evidence>
<protein>
    <recommendedName>
        <fullName evidence="6 18">E3 ubiquitin-protein ligase listerin</fullName>
        <ecNumber evidence="5 18">2.3.2.27</ecNumber>
    </recommendedName>
    <alternativeName>
        <fullName evidence="14 18">RING-type E3 ubiquitin transferase listerin</fullName>
    </alternativeName>
</protein>
<evidence type="ECO:0000256" key="4">
    <source>
        <dbReference type="ARBA" id="ARBA00007997"/>
    </source>
</evidence>
<dbReference type="InterPro" id="IPR011989">
    <property type="entry name" value="ARM-like"/>
</dbReference>
<organism evidence="21 22">
    <name type="scientific">Caenorhabditis auriculariae</name>
    <dbReference type="NCBI Taxonomy" id="2777116"/>
    <lineage>
        <taxon>Eukaryota</taxon>
        <taxon>Metazoa</taxon>
        <taxon>Ecdysozoa</taxon>
        <taxon>Nematoda</taxon>
        <taxon>Chromadorea</taxon>
        <taxon>Rhabditida</taxon>
        <taxon>Rhabditina</taxon>
        <taxon>Rhabditomorpha</taxon>
        <taxon>Rhabditoidea</taxon>
        <taxon>Rhabditidae</taxon>
        <taxon>Peloderinae</taxon>
        <taxon>Caenorhabditis</taxon>
    </lineage>
</organism>
<dbReference type="Gene3D" id="1.25.10.10">
    <property type="entry name" value="Leucine-rich Repeat Variant"/>
    <property type="match status" value="1"/>
</dbReference>
<comment type="pathway">
    <text evidence="3 18">Protein modification; protein ubiquitination.</text>
</comment>
<dbReference type="GO" id="GO:0061630">
    <property type="term" value="F:ubiquitin protein ligase activity"/>
    <property type="evidence" value="ECO:0007669"/>
    <property type="project" value="UniProtKB-UniRule"/>
</dbReference>
<keyword evidence="13 18" id="KW-0862">Zinc</keyword>
<dbReference type="SUPFAM" id="SSF48371">
    <property type="entry name" value="ARM repeat"/>
    <property type="match status" value="1"/>
</dbReference>
<reference evidence="21" key="1">
    <citation type="submission" date="2020-10" db="EMBL/GenBank/DDBJ databases">
        <authorList>
            <person name="Kikuchi T."/>
        </authorList>
    </citation>
    <scope>NUCLEOTIDE SEQUENCE</scope>
    <source>
        <strain evidence="21">NKZ352</strain>
    </source>
</reference>
<dbReference type="Pfam" id="PF22958">
    <property type="entry name" value="Ltn1_1st"/>
    <property type="match status" value="1"/>
</dbReference>
<dbReference type="GO" id="GO:0072344">
    <property type="term" value="P:rescue of stalled ribosome"/>
    <property type="evidence" value="ECO:0007669"/>
    <property type="project" value="UniProtKB-UniRule"/>
</dbReference>
<dbReference type="GO" id="GO:0043023">
    <property type="term" value="F:ribosomal large subunit binding"/>
    <property type="evidence" value="ECO:0007669"/>
    <property type="project" value="TreeGrafter"/>
</dbReference>
<evidence type="ECO:0000256" key="19">
    <source>
        <dbReference type="SAM" id="Coils"/>
    </source>
</evidence>
<feature type="coiled-coil region" evidence="19">
    <location>
        <begin position="1328"/>
        <end position="1355"/>
    </location>
</feature>
<dbReference type="InterPro" id="IPR054476">
    <property type="entry name" value="Ltn1_N"/>
</dbReference>
<dbReference type="InterPro" id="IPR054478">
    <property type="entry name" value="LTN1_UBC"/>
</dbReference>
<proteinExistence type="inferred from homology"/>
<dbReference type="SUPFAM" id="SSF57850">
    <property type="entry name" value="RING/U-box"/>
    <property type="match status" value="1"/>
</dbReference>
<accession>A0A8S1GMF7</accession>
<dbReference type="InterPro" id="IPR039804">
    <property type="entry name" value="RING-CH-C4HC3_LTN1"/>
</dbReference>
<dbReference type="PANTHER" id="PTHR12389:SF0">
    <property type="entry name" value="E3 UBIQUITIN-PROTEIN LIGASE LISTERIN"/>
    <property type="match status" value="1"/>
</dbReference>
<evidence type="ECO:0000256" key="12">
    <source>
        <dbReference type="ARBA" id="ARBA00022786"/>
    </source>
</evidence>
<evidence type="ECO:0000256" key="7">
    <source>
        <dbReference type="ARBA" id="ARBA00022490"/>
    </source>
</evidence>
<evidence type="ECO:0000256" key="11">
    <source>
        <dbReference type="ARBA" id="ARBA00022771"/>
    </source>
</evidence>
<comment type="catalytic activity">
    <reaction evidence="1 18">
        <text>S-ubiquitinyl-[E2 ubiquitin-conjugating enzyme]-L-cysteine + [acceptor protein]-L-lysine = [E2 ubiquitin-conjugating enzyme]-L-cysteine + N(6)-ubiquitinyl-[acceptor protein]-L-lysine.</text>
        <dbReference type="EC" id="2.3.2.27"/>
    </reaction>
</comment>
<evidence type="ECO:0000256" key="14">
    <source>
        <dbReference type="ARBA" id="ARBA00032366"/>
    </source>
</evidence>
<dbReference type="InterPro" id="IPR039795">
    <property type="entry name" value="LTN1/Rkr1"/>
</dbReference>
<evidence type="ECO:0000256" key="16">
    <source>
        <dbReference type="ARBA" id="ARBA00065062"/>
    </source>
</evidence>
<comment type="function">
    <text evidence="15">E3 ubiquitin-protein ligase. Component of the ribosome quality control complex (RQC), a ribosome-associated complex that mediates ubiquitination and extraction of incompletely synthesized nascent chains for proteasomal degradation. Ubiquitination leads to vcp/p97 recruitment for extraction and degradation of the incomplete translation product.</text>
</comment>
<keyword evidence="10" id="KW-0677">Repeat</keyword>
<dbReference type="Gene3D" id="3.30.40.10">
    <property type="entry name" value="Zinc/RING finger domain, C3HC4 (zinc finger)"/>
    <property type="match status" value="1"/>
</dbReference>
<dbReference type="Pfam" id="PF24618">
    <property type="entry name" value="LTN1_E3_ligase_5th"/>
    <property type="match status" value="1"/>
</dbReference>
<keyword evidence="7" id="KW-0963">Cytoplasm</keyword>
<dbReference type="InterPro" id="IPR013083">
    <property type="entry name" value="Znf_RING/FYVE/PHD"/>
</dbReference>